<dbReference type="RefSeq" id="WP_231936794.1">
    <property type="nucleotide sequence ID" value="NZ_LS974202.1"/>
</dbReference>
<dbReference type="InterPro" id="IPR005531">
    <property type="entry name" value="Asp23"/>
</dbReference>
<dbReference type="PANTHER" id="PTHR34297:SF2">
    <property type="entry name" value="ASP23_GLS24 FAMILY ENVELOPE STRESS RESPONSE PROTEIN"/>
    <property type="match status" value="1"/>
</dbReference>
<dbReference type="PANTHER" id="PTHR34297">
    <property type="entry name" value="HYPOTHETICAL CYTOSOLIC PROTEIN-RELATED"/>
    <property type="match status" value="1"/>
</dbReference>
<evidence type="ECO:0000256" key="2">
    <source>
        <dbReference type="SAM" id="MobiDB-lite"/>
    </source>
</evidence>
<comment type="similarity">
    <text evidence="1">Belongs to the asp23 family.</text>
</comment>
<accession>A0A7Z7PMZ1</accession>
<sequence>MDFEETDLGRIEISEAVIRDIAIHSYIEFLKFDPRESKARKEAKSTVDIDLDEKVDGTKTVKITVNTKIKYGVSIPSYARKMQEKLKNDVESFSGLKVEDVSISIEDVYEEPQKPAIIEEEEPEHEAALPQEAGQAVESPIAEVEIEKEEEKKEKEV</sequence>
<feature type="region of interest" description="Disordered" evidence="2">
    <location>
        <begin position="115"/>
        <end position="157"/>
    </location>
</feature>
<organism evidence="3 4">
    <name type="scientific">Mesotoga infera</name>
    <dbReference type="NCBI Taxonomy" id="1236046"/>
    <lineage>
        <taxon>Bacteria</taxon>
        <taxon>Thermotogati</taxon>
        <taxon>Thermotogota</taxon>
        <taxon>Thermotogae</taxon>
        <taxon>Kosmotogales</taxon>
        <taxon>Kosmotogaceae</taxon>
        <taxon>Mesotoga</taxon>
    </lineage>
</organism>
<name>A0A7Z7PMZ1_9BACT</name>
<dbReference type="Pfam" id="PF03780">
    <property type="entry name" value="Asp23"/>
    <property type="match status" value="1"/>
</dbReference>
<evidence type="ECO:0000313" key="4">
    <source>
        <dbReference type="Proteomes" id="UP000250796"/>
    </source>
</evidence>
<dbReference type="EMBL" id="LS974202">
    <property type="protein sequence ID" value="SSC11622.1"/>
    <property type="molecule type" value="Genomic_DNA"/>
</dbReference>
<evidence type="ECO:0000313" key="3">
    <source>
        <dbReference type="EMBL" id="SSC11622.1"/>
    </source>
</evidence>
<dbReference type="AlphaFoldDB" id="A0A7Z7PMZ1"/>
<proteinExistence type="inferred from homology"/>
<keyword evidence="4" id="KW-1185">Reference proteome</keyword>
<dbReference type="Proteomes" id="UP000250796">
    <property type="component" value="Chromosome MESINF"/>
</dbReference>
<dbReference type="KEGG" id="minf:MESINF_0173"/>
<evidence type="ECO:0000256" key="1">
    <source>
        <dbReference type="ARBA" id="ARBA00005721"/>
    </source>
</evidence>
<reference evidence="3 4" key="1">
    <citation type="submission" date="2017-01" db="EMBL/GenBank/DDBJ databases">
        <authorList>
            <person name="Erauso G."/>
        </authorList>
    </citation>
    <scope>NUCLEOTIDE SEQUENCE [LARGE SCALE GENOMIC DNA]</scope>
    <source>
        <strain evidence="3">MESINF1</strain>
    </source>
</reference>
<evidence type="ECO:0008006" key="5">
    <source>
        <dbReference type="Google" id="ProtNLM"/>
    </source>
</evidence>
<protein>
    <recommendedName>
        <fullName evidence="5">Asp23/Gls24 family envelope stress response protein</fullName>
    </recommendedName>
</protein>
<gene>
    <name evidence="3" type="ORF">MESINF_0173</name>
</gene>